<dbReference type="Gene3D" id="2.40.50.140">
    <property type="entry name" value="Nucleic acid-binding proteins"/>
    <property type="match status" value="1"/>
</dbReference>
<evidence type="ECO:0000256" key="2">
    <source>
        <dbReference type="HAMAP-Rule" id="MF_00984"/>
    </source>
</evidence>
<dbReference type="SUPFAM" id="SSF50249">
    <property type="entry name" value="Nucleic acid-binding proteins"/>
    <property type="match status" value="1"/>
</dbReference>
<evidence type="ECO:0000256" key="1">
    <source>
        <dbReference type="ARBA" id="ARBA00023125"/>
    </source>
</evidence>
<organism evidence="5 6">
    <name type="scientific">Cuneatibacter caecimuris</name>
    <dbReference type="NCBI Taxonomy" id="1796618"/>
    <lineage>
        <taxon>Bacteria</taxon>
        <taxon>Bacillati</taxon>
        <taxon>Bacillota</taxon>
        <taxon>Clostridia</taxon>
        <taxon>Lachnospirales</taxon>
        <taxon>Lachnospiraceae</taxon>
        <taxon>Cuneatibacter</taxon>
    </lineage>
</organism>
<proteinExistence type="inferred from homology"/>
<feature type="compositionally biased region" description="Acidic residues" evidence="4">
    <location>
        <begin position="116"/>
        <end position="127"/>
    </location>
</feature>
<protein>
    <recommendedName>
        <fullName evidence="2 3">Single-stranded DNA-binding protein</fullName>
        <shortName evidence="2">SSB</shortName>
    </recommendedName>
</protein>
<evidence type="ECO:0000256" key="4">
    <source>
        <dbReference type="SAM" id="MobiDB-lite"/>
    </source>
</evidence>
<comment type="caution">
    <text evidence="5">The sequence shown here is derived from an EMBL/GenBank/DDBJ whole genome shotgun (WGS) entry which is preliminary data.</text>
</comment>
<dbReference type="Pfam" id="PF00436">
    <property type="entry name" value="SSB"/>
    <property type="match status" value="1"/>
</dbReference>
<dbReference type="AlphaFoldDB" id="A0A4Q7PPW0"/>
<dbReference type="CDD" id="cd04496">
    <property type="entry name" value="SSB_OBF"/>
    <property type="match status" value="1"/>
</dbReference>
<dbReference type="OrthoDB" id="9809878at2"/>
<feature type="region of interest" description="Disordered" evidence="4">
    <location>
        <begin position="109"/>
        <end position="134"/>
    </location>
</feature>
<dbReference type="InterPro" id="IPR011344">
    <property type="entry name" value="ssDNA-bd"/>
</dbReference>
<accession>A0A4Q7PPW0</accession>
<evidence type="ECO:0000313" key="5">
    <source>
        <dbReference type="EMBL" id="RZT01202.1"/>
    </source>
</evidence>
<dbReference type="InterPro" id="IPR000424">
    <property type="entry name" value="Primosome_PriB/ssb"/>
</dbReference>
<keyword evidence="6" id="KW-1185">Reference proteome</keyword>
<dbReference type="EMBL" id="SGXF01000002">
    <property type="protein sequence ID" value="RZT01202.1"/>
    <property type="molecule type" value="Genomic_DNA"/>
</dbReference>
<dbReference type="NCBIfam" id="TIGR00621">
    <property type="entry name" value="ssb"/>
    <property type="match status" value="1"/>
</dbReference>
<dbReference type="GO" id="GO:0003697">
    <property type="term" value="F:single-stranded DNA binding"/>
    <property type="evidence" value="ECO:0007669"/>
    <property type="project" value="UniProtKB-UniRule"/>
</dbReference>
<dbReference type="PANTHER" id="PTHR10302:SF0">
    <property type="entry name" value="SINGLE-STRANDED DNA-BINDING PROTEIN, MITOCHONDRIAL"/>
    <property type="match status" value="1"/>
</dbReference>
<dbReference type="GO" id="GO:0006260">
    <property type="term" value="P:DNA replication"/>
    <property type="evidence" value="ECO:0007669"/>
    <property type="project" value="InterPro"/>
</dbReference>
<dbReference type="Proteomes" id="UP000292927">
    <property type="component" value="Unassembled WGS sequence"/>
</dbReference>
<comment type="subunit">
    <text evidence="2">Homotetramer.</text>
</comment>
<evidence type="ECO:0000313" key="6">
    <source>
        <dbReference type="Proteomes" id="UP000292927"/>
    </source>
</evidence>
<dbReference type="PROSITE" id="PS50935">
    <property type="entry name" value="SSB"/>
    <property type="match status" value="1"/>
</dbReference>
<keyword evidence="1 2" id="KW-0238">DNA-binding</keyword>
<name>A0A4Q7PPW0_9FIRM</name>
<dbReference type="RefSeq" id="WP_130434868.1">
    <property type="nucleotide sequence ID" value="NZ_SGXF01000002.1"/>
</dbReference>
<gene>
    <name evidence="5" type="ORF">EV209_1645</name>
</gene>
<comment type="caution">
    <text evidence="2">Lacks conserved residue(s) required for the propagation of feature annotation.</text>
</comment>
<dbReference type="PIRSF" id="PIRSF002070">
    <property type="entry name" value="SSB"/>
    <property type="match status" value="1"/>
</dbReference>
<evidence type="ECO:0000256" key="3">
    <source>
        <dbReference type="PIRNR" id="PIRNR002070"/>
    </source>
</evidence>
<dbReference type="GO" id="GO:0009295">
    <property type="term" value="C:nucleoid"/>
    <property type="evidence" value="ECO:0007669"/>
    <property type="project" value="TreeGrafter"/>
</dbReference>
<reference evidence="5 6" key="1">
    <citation type="submission" date="2019-02" db="EMBL/GenBank/DDBJ databases">
        <title>Genomic Encyclopedia of Type Strains, Phase IV (KMG-IV): sequencing the most valuable type-strain genomes for metagenomic binning, comparative biology and taxonomic classification.</title>
        <authorList>
            <person name="Goeker M."/>
        </authorList>
    </citation>
    <scope>NUCLEOTIDE SEQUENCE [LARGE SCALE GENOMIC DNA]</scope>
    <source>
        <strain evidence="5 6">DSM 29486</strain>
    </source>
</reference>
<dbReference type="HAMAP" id="MF_00984">
    <property type="entry name" value="SSB"/>
    <property type="match status" value="1"/>
</dbReference>
<sequence>MNKVELIGRLTKDPEVRYGEIPAEDGNTNVSARFTLAVRRNSKGDADFIRCIAFDKAAHNVERYLVRGSRVGLIGKIHTGSYTNKDGKRVYTTDVVVLELYFLDDRSTQQDPIAPEGEDFLIPDIPDDASLPFR</sequence>
<dbReference type="PANTHER" id="PTHR10302">
    <property type="entry name" value="SINGLE-STRANDED DNA-BINDING PROTEIN"/>
    <property type="match status" value="1"/>
</dbReference>
<dbReference type="InterPro" id="IPR012340">
    <property type="entry name" value="NA-bd_OB-fold"/>
</dbReference>